<organism evidence="1 2">
    <name type="scientific">Liparis tanakae</name>
    <name type="common">Tanaka's snailfish</name>
    <dbReference type="NCBI Taxonomy" id="230148"/>
    <lineage>
        <taxon>Eukaryota</taxon>
        <taxon>Metazoa</taxon>
        <taxon>Chordata</taxon>
        <taxon>Craniata</taxon>
        <taxon>Vertebrata</taxon>
        <taxon>Euteleostomi</taxon>
        <taxon>Actinopterygii</taxon>
        <taxon>Neopterygii</taxon>
        <taxon>Teleostei</taxon>
        <taxon>Neoteleostei</taxon>
        <taxon>Acanthomorphata</taxon>
        <taxon>Eupercaria</taxon>
        <taxon>Perciformes</taxon>
        <taxon>Cottioidei</taxon>
        <taxon>Cottales</taxon>
        <taxon>Liparidae</taxon>
        <taxon>Liparis</taxon>
    </lineage>
</organism>
<evidence type="ECO:0000313" key="2">
    <source>
        <dbReference type="Proteomes" id="UP000314294"/>
    </source>
</evidence>
<name>A0A4Z2HYQ8_9TELE</name>
<reference evidence="1 2" key="1">
    <citation type="submission" date="2019-03" db="EMBL/GenBank/DDBJ databases">
        <title>First draft genome of Liparis tanakae, snailfish: a comprehensive survey of snailfish specific genes.</title>
        <authorList>
            <person name="Kim W."/>
            <person name="Song I."/>
            <person name="Jeong J.-H."/>
            <person name="Kim D."/>
            <person name="Kim S."/>
            <person name="Ryu S."/>
            <person name="Song J.Y."/>
            <person name="Lee S.K."/>
        </authorList>
    </citation>
    <scope>NUCLEOTIDE SEQUENCE [LARGE SCALE GENOMIC DNA]</scope>
    <source>
        <tissue evidence="1">Muscle</tissue>
    </source>
</reference>
<comment type="caution">
    <text evidence="1">The sequence shown here is derived from an EMBL/GenBank/DDBJ whole genome shotgun (WGS) entry which is preliminary data.</text>
</comment>
<dbReference type="Proteomes" id="UP000314294">
    <property type="component" value="Unassembled WGS sequence"/>
</dbReference>
<sequence length="158" mass="17825">MKRNRHLRLTCLAQLHLLNRGSIQDLNSWIGEVGGWELGDADDEEKNQMEKQYWGSSSHSQGVVNIRRRHHSVCREVERPHQITTRAWPGRGSGWESVLTARQCGEVERPLEASLYPVGGSISLGSRTGDRALELRTQLHMAVLAADEQYKANVKICV</sequence>
<proteinExistence type="predicted"/>
<gene>
    <name evidence="1" type="ORF">EYF80_019613</name>
</gene>
<dbReference type="OrthoDB" id="10655445at2759"/>
<keyword evidence="2" id="KW-1185">Reference proteome</keyword>
<evidence type="ECO:0000313" key="1">
    <source>
        <dbReference type="EMBL" id="TNN70113.1"/>
    </source>
</evidence>
<dbReference type="AlphaFoldDB" id="A0A4Z2HYQ8"/>
<protein>
    <submittedName>
        <fullName evidence="1">Uncharacterized protein</fullName>
    </submittedName>
</protein>
<dbReference type="EMBL" id="SRLO01000167">
    <property type="protein sequence ID" value="TNN70113.1"/>
    <property type="molecule type" value="Genomic_DNA"/>
</dbReference>
<accession>A0A4Z2HYQ8</accession>